<gene>
    <name evidence="2" type="ORF">SAMN04489717_3363</name>
</gene>
<keyword evidence="1" id="KW-1133">Transmembrane helix</keyword>
<feature type="transmembrane region" description="Helical" evidence="1">
    <location>
        <begin position="29"/>
        <end position="50"/>
    </location>
</feature>
<dbReference type="AlphaFoldDB" id="A0A1H1TW24"/>
<evidence type="ECO:0000313" key="3">
    <source>
        <dbReference type="Proteomes" id="UP000198983"/>
    </source>
</evidence>
<reference evidence="2 3" key="1">
    <citation type="submission" date="2016-10" db="EMBL/GenBank/DDBJ databases">
        <authorList>
            <person name="de Groot N.N."/>
        </authorList>
    </citation>
    <scope>NUCLEOTIDE SEQUENCE [LARGE SCALE GENOMIC DNA]</scope>
    <source>
        <strain evidence="2 3">DSM 22024</strain>
    </source>
</reference>
<protein>
    <submittedName>
        <fullName evidence="2">Uncharacterized protein</fullName>
    </submittedName>
</protein>
<name>A0A1H1TW24_9ACTN</name>
<dbReference type="Proteomes" id="UP000198983">
    <property type="component" value="Chromosome I"/>
</dbReference>
<dbReference type="EMBL" id="LT629732">
    <property type="protein sequence ID" value="SDS64400.1"/>
    <property type="molecule type" value="Genomic_DNA"/>
</dbReference>
<proteinExistence type="predicted"/>
<keyword evidence="3" id="KW-1185">Reference proteome</keyword>
<organism evidence="2 3">
    <name type="scientific">Actinopolymorpha singaporensis</name>
    <dbReference type="NCBI Taxonomy" id="117157"/>
    <lineage>
        <taxon>Bacteria</taxon>
        <taxon>Bacillati</taxon>
        <taxon>Actinomycetota</taxon>
        <taxon>Actinomycetes</taxon>
        <taxon>Propionibacteriales</taxon>
        <taxon>Actinopolymorphaceae</taxon>
        <taxon>Actinopolymorpha</taxon>
    </lineage>
</organism>
<evidence type="ECO:0000256" key="1">
    <source>
        <dbReference type="SAM" id="Phobius"/>
    </source>
</evidence>
<accession>A0A1H1TW24</accession>
<keyword evidence="1" id="KW-0812">Transmembrane</keyword>
<keyword evidence="1" id="KW-0472">Membrane</keyword>
<sequence length="63" mass="7298">MYPPESRCRTRAAEGCRTVTDMWNDFDNILELVIGFTVGVAALLILLGWIEDRLKRDPDQYPR</sequence>
<evidence type="ECO:0000313" key="2">
    <source>
        <dbReference type="EMBL" id="SDS64400.1"/>
    </source>
</evidence>
<dbReference type="STRING" id="117157.SAMN04489717_3363"/>